<dbReference type="EMBL" id="OU015584">
    <property type="protein sequence ID" value="CAG5084726.1"/>
    <property type="molecule type" value="Genomic_DNA"/>
</dbReference>
<evidence type="ECO:0000256" key="5">
    <source>
        <dbReference type="ARBA" id="ARBA00012693"/>
    </source>
</evidence>
<evidence type="ECO:0000256" key="4">
    <source>
        <dbReference type="ARBA" id="ARBA00010499"/>
    </source>
</evidence>
<dbReference type="Gene3D" id="3.20.20.70">
    <property type="entry name" value="Aldolase class I"/>
    <property type="match status" value="1"/>
</dbReference>
<evidence type="ECO:0000313" key="11">
    <source>
        <dbReference type="Proteomes" id="UP000683507"/>
    </source>
</evidence>
<comment type="pathway">
    <text evidence="2">Bacterial outer membrane biogenesis; lipopolysaccharide biosynthesis.</text>
</comment>
<protein>
    <recommendedName>
        <fullName evidence="5">3-deoxy-8-phosphooctulonate synthase</fullName>
        <ecNumber evidence="5">2.5.1.55</ecNumber>
    </recommendedName>
</protein>
<accession>A0A916JNX1</accession>
<dbReference type="KEGG" id="ptan:CRYO30217_02550"/>
<dbReference type="Proteomes" id="UP000683507">
    <property type="component" value="Chromosome"/>
</dbReference>
<dbReference type="PANTHER" id="PTHR21057">
    <property type="entry name" value="PHOSPHO-2-DEHYDRO-3-DEOXYHEPTONATE ALDOLASE"/>
    <property type="match status" value="1"/>
</dbReference>
<dbReference type="SUPFAM" id="SSF51569">
    <property type="entry name" value="Aldolase"/>
    <property type="match status" value="1"/>
</dbReference>
<comment type="similarity">
    <text evidence="4">Belongs to the KdsA family.</text>
</comment>
<evidence type="ECO:0000259" key="9">
    <source>
        <dbReference type="Pfam" id="PF00793"/>
    </source>
</evidence>
<comment type="pathway">
    <text evidence="3">Carbohydrate biosynthesis; 3-deoxy-D-manno-octulosonate biosynthesis; 3-deoxy-D-manno-octulosonate from D-ribulose 5-phosphate: step 2/3.</text>
</comment>
<gene>
    <name evidence="10" type="primary">kdsA_1</name>
    <name evidence="10" type="ORF">CRYO30217_02550</name>
</gene>
<dbReference type="Pfam" id="PF00793">
    <property type="entry name" value="DAHP_synth_1"/>
    <property type="match status" value="1"/>
</dbReference>
<dbReference type="RefSeq" id="WP_258542770.1">
    <property type="nucleotide sequence ID" value="NZ_OU015584.1"/>
</dbReference>
<keyword evidence="7 10" id="KW-0808">Transferase</keyword>
<proteinExistence type="inferred from homology"/>
<feature type="domain" description="DAHP synthetase I/KDSA" evidence="9">
    <location>
        <begin position="10"/>
        <end position="270"/>
    </location>
</feature>
<evidence type="ECO:0000256" key="2">
    <source>
        <dbReference type="ARBA" id="ARBA00004756"/>
    </source>
</evidence>
<evidence type="ECO:0000256" key="6">
    <source>
        <dbReference type="ARBA" id="ARBA00022490"/>
    </source>
</evidence>
<sequence length="276" mass="30501">MSIKKVQVGNVNCGADELFLISGPCVIEEESIMMKTAEKIKEVSEKLNIPTIYKSSFMKDNRSSVDYYMGPGIDEGLRILEKVKTEFGFPVLTDVHYPDQVEAAAEVCDVIQIPAYLVMQTTLAVASGKTGKAVNLKHAQFLAPENMSKPVAKIESTGNENILLTERGYAFGYNDLIVDPRSFYHMRETGYPVIFDVTHSIRKYGIPSADPNGGAKQYLKTLARAGVASGVDGLFVETHPCPSEALCDAASQLDMSELEEFLKPLIELHEVEVKWR</sequence>
<dbReference type="InterPro" id="IPR006269">
    <property type="entry name" value="KDO8P_synthase"/>
</dbReference>
<comment type="catalytic activity">
    <reaction evidence="8">
        <text>D-arabinose 5-phosphate + phosphoenolpyruvate + H2O = 3-deoxy-alpha-D-manno-2-octulosonate-8-phosphate + phosphate</text>
        <dbReference type="Rhea" id="RHEA:14053"/>
        <dbReference type="ChEBI" id="CHEBI:15377"/>
        <dbReference type="ChEBI" id="CHEBI:43474"/>
        <dbReference type="ChEBI" id="CHEBI:57693"/>
        <dbReference type="ChEBI" id="CHEBI:58702"/>
        <dbReference type="ChEBI" id="CHEBI:85985"/>
        <dbReference type="EC" id="2.5.1.55"/>
    </reaction>
</comment>
<reference evidence="10" key="1">
    <citation type="submission" date="2021-04" db="EMBL/GenBank/DDBJ databases">
        <authorList>
            <person name="Rodrigo-Torres L."/>
            <person name="Arahal R. D."/>
            <person name="Lucena T."/>
        </authorList>
    </citation>
    <scope>NUCLEOTIDE SEQUENCE</scope>
    <source>
        <strain evidence="10">AS29M-1</strain>
    </source>
</reference>
<comment type="subcellular location">
    <subcellularLocation>
        <location evidence="1">Cytoplasm</location>
    </subcellularLocation>
</comment>
<keyword evidence="11" id="KW-1185">Reference proteome</keyword>
<dbReference type="GO" id="GO:0008676">
    <property type="term" value="F:3-deoxy-8-phosphooctulonate synthase activity"/>
    <property type="evidence" value="ECO:0007669"/>
    <property type="project" value="UniProtKB-EC"/>
</dbReference>
<dbReference type="AlphaFoldDB" id="A0A916JNX1"/>
<name>A0A916JNX1_9FLAO</name>
<evidence type="ECO:0000256" key="7">
    <source>
        <dbReference type="ARBA" id="ARBA00022679"/>
    </source>
</evidence>
<evidence type="ECO:0000256" key="8">
    <source>
        <dbReference type="ARBA" id="ARBA00049112"/>
    </source>
</evidence>
<dbReference type="InterPro" id="IPR006218">
    <property type="entry name" value="DAHP1/KDSA"/>
</dbReference>
<evidence type="ECO:0000313" key="10">
    <source>
        <dbReference type="EMBL" id="CAG5084726.1"/>
    </source>
</evidence>
<dbReference type="InterPro" id="IPR013785">
    <property type="entry name" value="Aldolase_TIM"/>
</dbReference>
<keyword evidence="6" id="KW-0963">Cytoplasm</keyword>
<dbReference type="NCBIfam" id="TIGR01362">
    <property type="entry name" value="KDO8P_synth"/>
    <property type="match status" value="1"/>
</dbReference>
<dbReference type="GO" id="GO:0005737">
    <property type="term" value="C:cytoplasm"/>
    <property type="evidence" value="ECO:0007669"/>
    <property type="project" value="UniProtKB-SubCell"/>
</dbReference>
<evidence type="ECO:0000256" key="3">
    <source>
        <dbReference type="ARBA" id="ARBA00004845"/>
    </source>
</evidence>
<dbReference type="NCBIfam" id="NF003543">
    <property type="entry name" value="PRK05198.1"/>
    <property type="match status" value="1"/>
</dbReference>
<evidence type="ECO:0000256" key="1">
    <source>
        <dbReference type="ARBA" id="ARBA00004496"/>
    </source>
</evidence>
<organism evidence="10 11">
    <name type="scientific">Parvicella tangerina</name>
    <dbReference type="NCBI Taxonomy" id="2829795"/>
    <lineage>
        <taxon>Bacteria</taxon>
        <taxon>Pseudomonadati</taxon>
        <taxon>Bacteroidota</taxon>
        <taxon>Flavobacteriia</taxon>
        <taxon>Flavobacteriales</taxon>
        <taxon>Parvicellaceae</taxon>
        <taxon>Parvicella</taxon>
    </lineage>
</organism>
<dbReference type="EC" id="2.5.1.55" evidence="5"/>